<organism evidence="2 3">
    <name type="scientific">Bacillus salipaludis</name>
    <dbReference type="NCBI Taxonomy" id="2547811"/>
    <lineage>
        <taxon>Bacteria</taxon>
        <taxon>Bacillati</taxon>
        <taxon>Bacillota</taxon>
        <taxon>Bacilli</taxon>
        <taxon>Bacillales</taxon>
        <taxon>Bacillaceae</taxon>
        <taxon>Bacillus</taxon>
    </lineage>
</organism>
<sequence length="44" mass="5283">MYKYTIYVTHNGKVYQTNVIADKNQTEEEVHRIAKEQVLKQWAN</sequence>
<evidence type="ECO:0000313" key="2">
    <source>
        <dbReference type="EMBL" id="TDK62956.1"/>
    </source>
</evidence>
<accession>A0A4R5VV31</accession>
<dbReference type="NCBIfam" id="NF033491">
    <property type="entry name" value="BA3454_fam"/>
    <property type="match status" value="1"/>
</dbReference>
<dbReference type="EMBL" id="SMYO01000003">
    <property type="protein sequence ID" value="TDK62956.1"/>
    <property type="molecule type" value="Genomic_DNA"/>
</dbReference>
<evidence type="ECO:0000313" key="1">
    <source>
        <dbReference type="EMBL" id="MDQ6597640.1"/>
    </source>
</evidence>
<evidence type="ECO:0000313" key="3">
    <source>
        <dbReference type="Proteomes" id="UP000295132"/>
    </source>
</evidence>
<keyword evidence="4" id="KW-1185">Reference proteome</keyword>
<evidence type="ECO:0000313" key="4">
    <source>
        <dbReference type="Proteomes" id="UP001178888"/>
    </source>
</evidence>
<dbReference type="InterPro" id="IPR049728">
    <property type="entry name" value="BA3454-like"/>
</dbReference>
<proteinExistence type="predicted"/>
<dbReference type="Proteomes" id="UP001178888">
    <property type="component" value="Unassembled WGS sequence"/>
</dbReference>
<dbReference type="RefSeq" id="WP_133333306.1">
    <property type="nucleotide sequence ID" value="NZ_JAVGVR010000001.1"/>
</dbReference>
<dbReference type="Proteomes" id="UP000295132">
    <property type="component" value="Unassembled WGS sequence"/>
</dbReference>
<protein>
    <submittedName>
        <fullName evidence="2">BA3454 family stress response protein</fullName>
    </submittedName>
</protein>
<reference evidence="2 3" key="1">
    <citation type="submission" date="2019-03" db="EMBL/GenBank/DDBJ databases">
        <title>Bacillus niacini sp. nov. a Nicotinate-Metabolizing Mesophile Isolated from Soil.</title>
        <authorList>
            <person name="Zhang G."/>
        </authorList>
    </citation>
    <scope>NUCLEOTIDE SEQUENCE [LARGE SCALE GENOMIC DNA]</scope>
    <source>
        <strain evidence="2 3">WN066</strain>
    </source>
</reference>
<gene>
    <name evidence="2" type="ORF">E2K98_05695</name>
    <name evidence="1" type="ORF">RCG21_14925</name>
</gene>
<dbReference type="EMBL" id="JAVGVR010000001">
    <property type="protein sequence ID" value="MDQ6597640.1"/>
    <property type="molecule type" value="Genomic_DNA"/>
</dbReference>
<name>A0A4R5VV31_9BACI</name>
<comment type="caution">
    <text evidence="2">The sequence shown here is derived from an EMBL/GenBank/DDBJ whole genome shotgun (WGS) entry which is preliminary data.</text>
</comment>
<dbReference type="AlphaFoldDB" id="A0A4R5VV31"/>
<reference evidence="1" key="2">
    <citation type="submission" date="2023-08" db="EMBL/GenBank/DDBJ databases">
        <title>Nitrogen cycling bacteria in agricultural field soils.</title>
        <authorList>
            <person name="Jang J."/>
        </authorList>
    </citation>
    <scope>NUCLEOTIDE SEQUENCE</scope>
    <source>
        <strain evidence="1">PS3-36</strain>
    </source>
</reference>